<dbReference type="RefSeq" id="WP_262068711.1">
    <property type="nucleotide sequence ID" value="NZ_JAMXOC010000006.1"/>
</dbReference>
<sequence length="171" mass="18800">MSKRRDNIKKLVTLGILSGMEIILSRFFSIAAWNLKIGLSFLPVTAAAVIYGPLYAGLVGAFGDLIGALLFPIGAYFPGFTLTAFLTGWVFGLLLAKRQTLPRIIGAVLVNQLLLSLLLNSFWISILYGSPYLALLQTRIIQCLIMIPVQIVLIASMNKLIKIYKQKGRLS</sequence>
<dbReference type="InterPro" id="IPR030949">
    <property type="entry name" value="ECF_S_folate_fam"/>
</dbReference>
<accession>A0ABT1EGJ4</accession>
<reference evidence="2 3" key="1">
    <citation type="journal article" date="2022" name="Genome Biol. Evol.">
        <title>Host diet, physiology and behaviors set the stage for Lachnospiraceae cladogenesis.</title>
        <authorList>
            <person name="Vera-Ponce De Leon A."/>
            <person name="Schneider M."/>
            <person name="Jahnes B.C."/>
            <person name="Sadowski V."/>
            <person name="Camuy-Velez L.A."/>
            <person name="Duan J."/>
            <person name="Sabree Z.L."/>
        </authorList>
    </citation>
    <scope>NUCLEOTIDE SEQUENCE [LARGE SCALE GENOMIC DNA]</scope>
    <source>
        <strain evidence="2 3">PAL227</strain>
    </source>
</reference>
<gene>
    <name evidence="2" type="ORF">NK118_06130</name>
</gene>
<dbReference type="EMBL" id="JAMZFV010000006">
    <property type="protein sequence ID" value="MCP1109830.1"/>
    <property type="molecule type" value="Genomic_DNA"/>
</dbReference>
<dbReference type="Gene3D" id="1.10.1760.20">
    <property type="match status" value="1"/>
</dbReference>
<evidence type="ECO:0000256" key="1">
    <source>
        <dbReference type="SAM" id="Phobius"/>
    </source>
</evidence>
<dbReference type="Pfam" id="PF12822">
    <property type="entry name" value="ECF_trnsprt"/>
    <property type="match status" value="1"/>
</dbReference>
<evidence type="ECO:0000313" key="3">
    <source>
        <dbReference type="Proteomes" id="UP001523565"/>
    </source>
</evidence>
<dbReference type="NCBIfam" id="TIGR04518">
    <property type="entry name" value="ECF_S_folT_fam"/>
    <property type="match status" value="1"/>
</dbReference>
<feature type="transmembrane region" description="Helical" evidence="1">
    <location>
        <begin position="108"/>
        <end position="127"/>
    </location>
</feature>
<keyword evidence="1" id="KW-0812">Transmembrane</keyword>
<feature type="transmembrane region" description="Helical" evidence="1">
    <location>
        <begin position="75"/>
        <end position="96"/>
    </location>
</feature>
<comment type="caution">
    <text evidence="2">The sequence shown here is derived from an EMBL/GenBank/DDBJ whole genome shotgun (WGS) entry which is preliminary data.</text>
</comment>
<keyword evidence="1" id="KW-1133">Transmembrane helix</keyword>
<dbReference type="InterPro" id="IPR024529">
    <property type="entry name" value="ECF_trnsprt_substrate-spec"/>
</dbReference>
<feature type="transmembrane region" description="Helical" evidence="1">
    <location>
        <begin position="40"/>
        <end position="63"/>
    </location>
</feature>
<proteinExistence type="predicted"/>
<organism evidence="2 3">
    <name type="scientific">Ohessyouella blattaphilus</name>
    <dbReference type="NCBI Taxonomy" id="2949333"/>
    <lineage>
        <taxon>Bacteria</taxon>
        <taxon>Bacillati</taxon>
        <taxon>Bacillota</taxon>
        <taxon>Clostridia</taxon>
        <taxon>Lachnospirales</taxon>
        <taxon>Lachnospiraceae</taxon>
        <taxon>Ohessyouella</taxon>
    </lineage>
</organism>
<dbReference type="Proteomes" id="UP001523565">
    <property type="component" value="Unassembled WGS sequence"/>
</dbReference>
<keyword evidence="3" id="KW-1185">Reference proteome</keyword>
<evidence type="ECO:0000313" key="2">
    <source>
        <dbReference type="EMBL" id="MCP1109830.1"/>
    </source>
</evidence>
<keyword evidence="1" id="KW-0472">Membrane</keyword>
<protein>
    <submittedName>
        <fullName evidence="2">Folate family ECF transporter S component</fullName>
    </submittedName>
</protein>
<feature type="transmembrane region" description="Helical" evidence="1">
    <location>
        <begin position="139"/>
        <end position="161"/>
    </location>
</feature>
<name>A0ABT1EGJ4_9FIRM</name>